<sequence length="59" mass="6352">SGRRAVGPSTRGTTSTSRPKGRDVHIRRSGQSGHGMLILYRSDCRSAELSQSPPGDRKS</sequence>
<dbReference type="Proteomes" id="UP000784294">
    <property type="component" value="Unassembled WGS sequence"/>
</dbReference>
<feature type="compositionally biased region" description="Low complexity" evidence="1">
    <location>
        <begin position="7"/>
        <end position="18"/>
    </location>
</feature>
<keyword evidence="3" id="KW-1185">Reference proteome</keyword>
<name>A0A3S5BG67_9PLAT</name>
<evidence type="ECO:0000256" key="1">
    <source>
        <dbReference type="SAM" id="MobiDB-lite"/>
    </source>
</evidence>
<gene>
    <name evidence="2" type="ORF">PXEA_LOCUS37555</name>
</gene>
<evidence type="ECO:0000313" key="3">
    <source>
        <dbReference type="Proteomes" id="UP000784294"/>
    </source>
</evidence>
<organism evidence="2 3">
    <name type="scientific">Protopolystoma xenopodis</name>
    <dbReference type="NCBI Taxonomy" id="117903"/>
    <lineage>
        <taxon>Eukaryota</taxon>
        <taxon>Metazoa</taxon>
        <taxon>Spiralia</taxon>
        <taxon>Lophotrochozoa</taxon>
        <taxon>Platyhelminthes</taxon>
        <taxon>Monogenea</taxon>
        <taxon>Polyopisthocotylea</taxon>
        <taxon>Polystomatidea</taxon>
        <taxon>Polystomatidae</taxon>
        <taxon>Protopolystoma</taxon>
    </lineage>
</organism>
<accession>A0A3S5BG67</accession>
<protein>
    <submittedName>
        <fullName evidence="2">Uncharacterized protein</fullName>
    </submittedName>
</protein>
<comment type="caution">
    <text evidence="2">The sequence shown here is derived from an EMBL/GenBank/DDBJ whole genome shotgun (WGS) entry which is preliminary data.</text>
</comment>
<reference evidence="2" key="1">
    <citation type="submission" date="2018-11" db="EMBL/GenBank/DDBJ databases">
        <authorList>
            <consortium name="Pathogen Informatics"/>
        </authorList>
    </citation>
    <scope>NUCLEOTIDE SEQUENCE</scope>
</reference>
<evidence type="ECO:0000313" key="2">
    <source>
        <dbReference type="EMBL" id="VEL44115.1"/>
    </source>
</evidence>
<dbReference type="EMBL" id="CAAALY010289924">
    <property type="protein sequence ID" value="VEL44115.1"/>
    <property type="molecule type" value="Genomic_DNA"/>
</dbReference>
<feature type="region of interest" description="Disordered" evidence="1">
    <location>
        <begin position="1"/>
        <end position="35"/>
    </location>
</feature>
<dbReference type="AlphaFoldDB" id="A0A3S5BG67"/>
<feature type="non-terminal residue" evidence="2">
    <location>
        <position position="1"/>
    </location>
</feature>
<proteinExistence type="predicted"/>